<name>A0AA88GCY6_NAELO</name>
<keyword evidence="2" id="KW-1185">Reference proteome</keyword>
<proteinExistence type="predicted"/>
<dbReference type="Proteomes" id="UP000816034">
    <property type="component" value="Unassembled WGS sequence"/>
</dbReference>
<dbReference type="AlphaFoldDB" id="A0AA88GCY6"/>
<accession>A0AA88GCY6</accession>
<dbReference type="RefSeq" id="XP_044542354.1">
    <property type="nucleotide sequence ID" value="XM_044688586.1"/>
</dbReference>
<sequence>MQLVITTNKGICSSSKELNEELFLSSHRVKTTKIKNQSYKKVCCVEIRGQFHKTKRVIDQDVLRYMTNEFVKQYSSIDNKSIYHTTLHIYAHDGTFGLRYDHMIDLNHPRPCLRANHLIQILEPYLQTHPECNCIKLHVCFSGVDYNGSVKSYAEQLRDEIEQRIMSEDIPQQAMTVEGVDGWSILAFNISTSFKPKSGEYWSHYVLPRTPELRNIVSSSNNKFSFDPLIVKYDNGQLKRRFTASKN</sequence>
<protein>
    <submittedName>
        <fullName evidence="1">Uncharacterized protein</fullName>
    </submittedName>
</protein>
<dbReference type="GeneID" id="68105236"/>
<evidence type="ECO:0000313" key="1">
    <source>
        <dbReference type="EMBL" id="KAG2373180.1"/>
    </source>
</evidence>
<reference evidence="1 2" key="1">
    <citation type="journal article" date="2018" name="BMC Genomics">
        <title>The genome of Naegleria lovaniensis, the basis for a comparative approach to unravel pathogenicity factors of the human pathogenic amoeba N. fowleri.</title>
        <authorList>
            <person name="Liechti N."/>
            <person name="Schurch N."/>
            <person name="Bruggmann R."/>
            <person name="Wittwer M."/>
        </authorList>
    </citation>
    <scope>NUCLEOTIDE SEQUENCE [LARGE SCALE GENOMIC DNA]</scope>
    <source>
        <strain evidence="1 2">ATCC 30569</strain>
    </source>
</reference>
<organism evidence="1 2">
    <name type="scientific">Naegleria lovaniensis</name>
    <name type="common">Amoeba</name>
    <dbReference type="NCBI Taxonomy" id="51637"/>
    <lineage>
        <taxon>Eukaryota</taxon>
        <taxon>Discoba</taxon>
        <taxon>Heterolobosea</taxon>
        <taxon>Tetramitia</taxon>
        <taxon>Eutetramitia</taxon>
        <taxon>Vahlkampfiidae</taxon>
        <taxon>Naegleria</taxon>
    </lineage>
</organism>
<dbReference type="EMBL" id="PYSW02000059">
    <property type="protein sequence ID" value="KAG2373180.1"/>
    <property type="molecule type" value="Genomic_DNA"/>
</dbReference>
<gene>
    <name evidence="1" type="ORF">C9374_012782</name>
</gene>
<comment type="caution">
    <text evidence="1">The sequence shown here is derived from an EMBL/GenBank/DDBJ whole genome shotgun (WGS) entry which is preliminary data.</text>
</comment>
<evidence type="ECO:0000313" key="2">
    <source>
        <dbReference type="Proteomes" id="UP000816034"/>
    </source>
</evidence>